<feature type="transmembrane region" description="Helical" evidence="7">
    <location>
        <begin position="80"/>
        <end position="100"/>
    </location>
</feature>
<evidence type="ECO:0000259" key="8">
    <source>
        <dbReference type="PROSITE" id="PS50850"/>
    </source>
</evidence>
<feature type="domain" description="Major facilitator superfamily (MFS) profile" evidence="8">
    <location>
        <begin position="14"/>
        <end position="410"/>
    </location>
</feature>
<evidence type="ECO:0000313" key="10">
    <source>
        <dbReference type="Proteomes" id="UP001447516"/>
    </source>
</evidence>
<feature type="transmembrane region" description="Helical" evidence="7">
    <location>
        <begin position="268"/>
        <end position="289"/>
    </location>
</feature>
<dbReference type="PANTHER" id="PTHR23513:SF6">
    <property type="entry name" value="MAJOR FACILITATOR SUPERFAMILY ASSOCIATED DOMAIN-CONTAINING PROTEIN"/>
    <property type="match status" value="1"/>
</dbReference>
<keyword evidence="4 7" id="KW-0812">Transmembrane</keyword>
<evidence type="ECO:0000256" key="4">
    <source>
        <dbReference type="ARBA" id="ARBA00022692"/>
    </source>
</evidence>
<feature type="transmembrane region" description="Helical" evidence="7">
    <location>
        <begin position="321"/>
        <end position="341"/>
    </location>
</feature>
<dbReference type="SUPFAM" id="SSF103473">
    <property type="entry name" value="MFS general substrate transporter"/>
    <property type="match status" value="1"/>
</dbReference>
<feature type="transmembrane region" description="Helical" evidence="7">
    <location>
        <begin position="112"/>
        <end position="135"/>
    </location>
</feature>
<evidence type="ECO:0000256" key="7">
    <source>
        <dbReference type="SAM" id="Phobius"/>
    </source>
</evidence>
<keyword evidence="3" id="KW-1003">Cell membrane</keyword>
<feature type="transmembrane region" description="Helical" evidence="7">
    <location>
        <begin position="296"/>
        <end position="315"/>
    </location>
</feature>
<dbReference type="Proteomes" id="UP001447516">
    <property type="component" value="Unassembled WGS sequence"/>
</dbReference>
<comment type="subcellular location">
    <subcellularLocation>
        <location evidence="1">Cell membrane</location>
        <topology evidence="1">Multi-pass membrane protein</topology>
    </subcellularLocation>
</comment>
<name>A0ABV0AG91_9ACTN</name>
<evidence type="ECO:0000256" key="6">
    <source>
        <dbReference type="ARBA" id="ARBA00023136"/>
    </source>
</evidence>
<dbReference type="RefSeq" id="WP_346224067.1">
    <property type="nucleotide sequence ID" value="NZ_JBDJAW010000001.1"/>
</dbReference>
<proteinExistence type="predicted"/>
<keyword evidence="2" id="KW-0813">Transport</keyword>
<feature type="transmembrane region" description="Helical" evidence="7">
    <location>
        <begin position="362"/>
        <end position="381"/>
    </location>
</feature>
<feature type="transmembrane region" description="Helical" evidence="7">
    <location>
        <begin position="387"/>
        <end position="406"/>
    </location>
</feature>
<comment type="caution">
    <text evidence="9">The sequence shown here is derived from an EMBL/GenBank/DDBJ whole genome shotgun (WGS) entry which is preliminary data.</text>
</comment>
<protein>
    <submittedName>
        <fullName evidence="9">MFS transporter</fullName>
    </submittedName>
</protein>
<dbReference type="InterPro" id="IPR036259">
    <property type="entry name" value="MFS_trans_sf"/>
</dbReference>
<dbReference type="CDD" id="cd06173">
    <property type="entry name" value="MFS_MefA_like"/>
    <property type="match status" value="1"/>
</dbReference>
<evidence type="ECO:0000256" key="3">
    <source>
        <dbReference type="ARBA" id="ARBA00022475"/>
    </source>
</evidence>
<keyword evidence="10" id="KW-1185">Reference proteome</keyword>
<accession>A0ABV0AG91</accession>
<evidence type="ECO:0000313" key="9">
    <source>
        <dbReference type="EMBL" id="MEN3533660.1"/>
    </source>
</evidence>
<dbReference type="EMBL" id="JBDJAW010000001">
    <property type="protein sequence ID" value="MEN3533660.1"/>
    <property type="molecule type" value="Genomic_DNA"/>
</dbReference>
<dbReference type="InterPro" id="IPR020846">
    <property type="entry name" value="MFS_dom"/>
</dbReference>
<keyword evidence="6 7" id="KW-0472">Membrane</keyword>
<dbReference type="Gene3D" id="1.20.1250.20">
    <property type="entry name" value="MFS general substrate transporter like domains"/>
    <property type="match status" value="1"/>
</dbReference>
<reference evidence="9 10" key="1">
    <citation type="submission" date="2024-05" db="EMBL/GenBank/DDBJ databases">
        <title>Microbispora sp.ZYX-F-249.</title>
        <authorList>
            <person name="Xie H."/>
        </authorList>
    </citation>
    <scope>NUCLEOTIDE SEQUENCE [LARGE SCALE GENOMIC DNA]</scope>
    <source>
        <strain evidence="9 10">ZYX-F-249</strain>
    </source>
</reference>
<evidence type="ECO:0000256" key="1">
    <source>
        <dbReference type="ARBA" id="ARBA00004651"/>
    </source>
</evidence>
<evidence type="ECO:0000256" key="2">
    <source>
        <dbReference type="ARBA" id="ARBA00022448"/>
    </source>
</evidence>
<dbReference type="PROSITE" id="PS50850">
    <property type="entry name" value="MFS"/>
    <property type="match status" value="1"/>
</dbReference>
<dbReference type="InterPro" id="IPR010290">
    <property type="entry name" value="TM_effector"/>
</dbReference>
<sequence length="420" mass="42407">MTRGVPRDRASRRNETVLVGFTAVTNLADGVVKITLPMLALAAGGSAGQVAGVGLTLTLPWLLVSLPVGVLTDRTDRRRLVVVANLIRLATVAVLFAASLTTGASGPPLLPVLYAVGFVIGVAEVVANTAVGAVVPAAVPAERRSGANAWIAGVETLANEFCGPAVGGLLVGVGAGVALGSTVAAFAAGAVLMTLLAGRFRPGPGPGPGEERVSRASLFADVREGLSFLWRHRLLRTLSLTIAVLAGCWSAWLALLPSYAASVLELDAAGYGLLVSAIGAGGLVGAVLTSAINRLLGVRWALFADLVGTFLMMAVPALLPAAWAVGAAAFVGGMGGTLWTVNARTISQALVPDRLLGRYGAAARLLGWGTLPLGAALAGLLAEAFGLHLAFAGFALAVAALTVPFLRTVTPAELRAGGRG</sequence>
<evidence type="ECO:0000256" key="5">
    <source>
        <dbReference type="ARBA" id="ARBA00022989"/>
    </source>
</evidence>
<organism evidence="9 10">
    <name type="scientific">Microbispora maris</name>
    <dbReference type="NCBI Taxonomy" id="3144104"/>
    <lineage>
        <taxon>Bacteria</taxon>
        <taxon>Bacillati</taxon>
        <taxon>Actinomycetota</taxon>
        <taxon>Actinomycetes</taxon>
        <taxon>Streptosporangiales</taxon>
        <taxon>Streptosporangiaceae</taxon>
        <taxon>Microbispora</taxon>
    </lineage>
</organism>
<feature type="transmembrane region" description="Helical" evidence="7">
    <location>
        <begin position="234"/>
        <end position="256"/>
    </location>
</feature>
<dbReference type="PANTHER" id="PTHR23513">
    <property type="entry name" value="INTEGRAL MEMBRANE EFFLUX PROTEIN-RELATED"/>
    <property type="match status" value="1"/>
</dbReference>
<dbReference type="Pfam" id="PF05977">
    <property type="entry name" value="MFS_3"/>
    <property type="match status" value="1"/>
</dbReference>
<keyword evidence="5 7" id="KW-1133">Transmembrane helix</keyword>
<gene>
    <name evidence="9" type="ORF">AAH991_00980</name>
</gene>
<feature type="transmembrane region" description="Helical" evidence="7">
    <location>
        <begin position="46"/>
        <end position="68"/>
    </location>
</feature>